<dbReference type="EMBL" id="JAPFFF010000002">
    <property type="protein sequence ID" value="KAK8897322.1"/>
    <property type="molecule type" value="Genomic_DNA"/>
</dbReference>
<accession>A0ABR2L1U7</accession>
<keyword evidence="3" id="KW-1185">Reference proteome</keyword>
<evidence type="ECO:0000313" key="3">
    <source>
        <dbReference type="Proteomes" id="UP001470230"/>
    </source>
</evidence>
<feature type="compositionally biased region" description="Polar residues" evidence="1">
    <location>
        <begin position="80"/>
        <end position="89"/>
    </location>
</feature>
<name>A0ABR2L1U7_9EUKA</name>
<dbReference type="Proteomes" id="UP001470230">
    <property type="component" value="Unassembled WGS sequence"/>
</dbReference>
<sequence length="249" mass="28591">MSEDVFSRLFKDSTVGLRARSSLRSSQQKRNDSSQWDLKLAAECRLVDNQPVFQHANKPIQLNSLTIQSLNKRSRKKSKTAPTTPRLNQSQLRPISYVLSQDGSVERTEWYYITDSVEPPPYKGPKPKKAQLISTHQGISQTYGNKLKSQNDRPLGVSDYELDYIRKELRKIQRKKVIWAHTNSTACDHRMPQTENEKPSNEEPEIDMVDLVTPLDIAKKPKAMKVVSYACRSWEHSGYPTSLSFLLEK</sequence>
<comment type="caution">
    <text evidence="2">The sequence shown here is derived from an EMBL/GenBank/DDBJ whole genome shotgun (WGS) entry which is preliminary data.</text>
</comment>
<evidence type="ECO:0000256" key="1">
    <source>
        <dbReference type="SAM" id="MobiDB-lite"/>
    </source>
</evidence>
<protein>
    <submittedName>
        <fullName evidence="2">Uncharacterized protein</fullName>
    </submittedName>
</protein>
<feature type="region of interest" description="Disordered" evidence="1">
    <location>
        <begin position="70"/>
        <end position="89"/>
    </location>
</feature>
<organism evidence="2 3">
    <name type="scientific">Tritrichomonas musculus</name>
    <dbReference type="NCBI Taxonomy" id="1915356"/>
    <lineage>
        <taxon>Eukaryota</taxon>
        <taxon>Metamonada</taxon>
        <taxon>Parabasalia</taxon>
        <taxon>Tritrichomonadida</taxon>
        <taxon>Tritrichomonadidae</taxon>
        <taxon>Tritrichomonas</taxon>
    </lineage>
</organism>
<gene>
    <name evidence="2" type="ORF">M9Y10_015264</name>
</gene>
<reference evidence="2 3" key="1">
    <citation type="submission" date="2024-04" db="EMBL/GenBank/DDBJ databases">
        <title>Tritrichomonas musculus Genome.</title>
        <authorList>
            <person name="Alves-Ferreira E."/>
            <person name="Grigg M."/>
            <person name="Lorenzi H."/>
            <person name="Galac M."/>
        </authorList>
    </citation>
    <scope>NUCLEOTIDE SEQUENCE [LARGE SCALE GENOMIC DNA]</scope>
    <source>
        <strain evidence="2 3">EAF2021</strain>
    </source>
</reference>
<evidence type="ECO:0000313" key="2">
    <source>
        <dbReference type="EMBL" id="KAK8897322.1"/>
    </source>
</evidence>
<proteinExistence type="predicted"/>